<comment type="similarity">
    <text evidence="1">Belongs to the four-carbon acid sugar kinase family.</text>
</comment>
<evidence type="ECO:0000256" key="12">
    <source>
        <dbReference type="ARBA" id="ARBA00041377"/>
    </source>
</evidence>
<evidence type="ECO:0000313" key="18">
    <source>
        <dbReference type="Proteomes" id="UP000243558"/>
    </source>
</evidence>
<accession>A0A1A7NPJ0</accession>
<evidence type="ECO:0000313" key="15">
    <source>
        <dbReference type="EMBL" id="OBW92107.1"/>
    </source>
</evidence>
<dbReference type="EMBL" id="JTJR01000013">
    <property type="protein sequence ID" value="OBX05127.1"/>
    <property type="molecule type" value="Genomic_DNA"/>
</dbReference>
<evidence type="ECO:0000256" key="3">
    <source>
        <dbReference type="ARBA" id="ARBA00022741"/>
    </source>
</evidence>
<dbReference type="STRING" id="505345.QV06_03900"/>
<dbReference type="Gene3D" id="3.40.980.20">
    <property type="entry name" value="Four-carbon acid sugar kinase, nucleotide binding domain"/>
    <property type="match status" value="1"/>
</dbReference>
<dbReference type="Gene3D" id="3.40.50.10840">
    <property type="entry name" value="Putative sugar-binding, N-terminal domain"/>
    <property type="match status" value="1"/>
</dbReference>
<dbReference type="GO" id="GO:0005524">
    <property type="term" value="F:ATP binding"/>
    <property type="evidence" value="ECO:0007669"/>
    <property type="project" value="UniProtKB-KW"/>
</dbReference>
<evidence type="ECO:0000313" key="16">
    <source>
        <dbReference type="EMBL" id="OBX05127.1"/>
    </source>
</evidence>
<gene>
    <name evidence="15" type="ORF">QV01_05650</name>
    <name evidence="16" type="ORF">QV06_03900</name>
</gene>
<evidence type="ECO:0000256" key="2">
    <source>
        <dbReference type="ARBA" id="ARBA00022679"/>
    </source>
</evidence>
<dbReference type="InterPro" id="IPR050007">
    <property type="entry name" value="OtnK"/>
</dbReference>
<dbReference type="Pfam" id="PF07005">
    <property type="entry name" value="SBD_N"/>
    <property type="match status" value="1"/>
</dbReference>
<evidence type="ECO:0000256" key="8">
    <source>
        <dbReference type="ARBA" id="ARBA00036346"/>
    </source>
</evidence>
<keyword evidence="5" id="KW-0067">ATP-binding</keyword>
<dbReference type="RefSeq" id="WP_065237029.1">
    <property type="nucleotide sequence ID" value="NZ_JTJM01000024.1"/>
</dbReference>
<evidence type="ECO:0000256" key="9">
    <source>
        <dbReference type="ARBA" id="ARBA00037335"/>
    </source>
</evidence>
<dbReference type="Pfam" id="PF17042">
    <property type="entry name" value="NBD_C"/>
    <property type="match status" value="1"/>
</dbReference>
<comment type="function">
    <text evidence="9">Catalyzes the ATP-dependent phosphorylation of 3-oxo-tetronate to 3-oxo-tetronate 4-phosphate.</text>
</comment>
<reference evidence="17 18" key="1">
    <citation type="submission" date="2014-11" db="EMBL/GenBank/DDBJ databases">
        <title>Pan-genome of Gallibacterium spp.</title>
        <authorList>
            <person name="Kudirkiene E."/>
            <person name="Bojesen A.M."/>
        </authorList>
    </citation>
    <scope>NUCLEOTIDE SEQUENCE [LARGE SCALE GENOMIC DNA]</scope>
    <source>
        <strain evidence="16 17">59/S3/89</strain>
        <strain evidence="15 18">F151</strain>
    </source>
</reference>
<evidence type="ECO:0000256" key="7">
    <source>
        <dbReference type="ARBA" id="ARBA00035898"/>
    </source>
</evidence>
<evidence type="ECO:0000259" key="13">
    <source>
        <dbReference type="Pfam" id="PF07005"/>
    </source>
</evidence>
<evidence type="ECO:0000259" key="14">
    <source>
        <dbReference type="Pfam" id="PF17042"/>
    </source>
</evidence>
<dbReference type="SUPFAM" id="SSF142764">
    <property type="entry name" value="YgbK-like"/>
    <property type="match status" value="1"/>
</dbReference>
<sequence length="412" mass="44864">MLGVIADDFTGASDIASFLVENGLRTVQMNGVPTGVLEQEVDAIVISLKSRSNPVAEAIQQSLAALHWLQKNGATQFYFKYCSTFDSTAEGNIGPVTDALLDELNEDFTIITPALPVNGRTIFNGYLFVGQVLLNESGMQNHPITPMTDANLLRLMDRQAKGKTGLVPYADVIKGADHVKHCFEQLKQQGYRYAVVDAVDNSQLDVLAQAVDEMKLVTGGSGLAAYMAQHKAQGKQHQAFVPTKNKTVILSGSCSVMTNKQVADYQAKAASKWLDVEQALTRDDYVETLFNWVVEHLDGAYAPLVYATVPPEQLKQIQQKFGADIASQAIERTFAQLAGRLRDYGVTNFITAGGETSSIVVQQLGFKGFRIGKQIAPGVPWLAALDAPIYLALKSGNFGKEAFFSQAQEMMQ</sequence>
<proteinExistence type="inferred from homology"/>
<evidence type="ECO:0000256" key="6">
    <source>
        <dbReference type="ARBA" id="ARBA00023277"/>
    </source>
</evidence>
<keyword evidence="4" id="KW-0418">Kinase</keyword>
<protein>
    <recommendedName>
        <fullName evidence="11">3-oxo-tetronate kinase</fullName>
        <ecNumber evidence="10">2.7.1.217</ecNumber>
    </recommendedName>
    <alternativeName>
        <fullName evidence="12">3-dehydrotetronate 4-kinase</fullName>
    </alternativeName>
</protein>
<dbReference type="EMBL" id="JTJM01000024">
    <property type="protein sequence ID" value="OBW92107.1"/>
    <property type="molecule type" value="Genomic_DNA"/>
</dbReference>
<evidence type="ECO:0000313" key="17">
    <source>
        <dbReference type="Proteomes" id="UP000092626"/>
    </source>
</evidence>
<keyword evidence="2" id="KW-0808">Transferase</keyword>
<dbReference type="InterPro" id="IPR031475">
    <property type="entry name" value="NBD_C"/>
</dbReference>
<dbReference type="Proteomes" id="UP000092626">
    <property type="component" value="Unassembled WGS sequence"/>
</dbReference>
<evidence type="ECO:0000256" key="4">
    <source>
        <dbReference type="ARBA" id="ARBA00022777"/>
    </source>
</evidence>
<evidence type="ECO:0000256" key="11">
    <source>
        <dbReference type="ARBA" id="ARBA00039461"/>
    </source>
</evidence>
<name>A0A1A7NPJ0_9PAST</name>
<dbReference type="OrthoDB" id="191465at2"/>
<feature type="domain" description="Four-carbon acid sugar kinase nucleotide binding" evidence="14">
    <location>
        <begin position="248"/>
        <end position="404"/>
    </location>
</feature>
<comment type="catalytic activity">
    <reaction evidence="7">
        <text>3-dehydro-L-erythronate + ATP = 3-dehydro-4-O-phospho-L-erythronate + ADP + H(+)</text>
        <dbReference type="Rhea" id="RHEA:52552"/>
        <dbReference type="ChEBI" id="CHEBI:15378"/>
        <dbReference type="ChEBI" id="CHEBI:30616"/>
        <dbReference type="ChEBI" id="CHEBI:136592"/>
        <dbReference type="ChEBI" id="CHEBI:136670"/>
        <dbReference type="ChEBI" id="CHEBI:456216"/>
        <dbReference type="EC" id="2.7.1.217"/>
    </reaction>
</comment>
<keyword evidence="18" id="KW-1185">Reference proteome</keyword>
<dbReference type="PATRIC" id="fig|505345.6.peg.792"/>
<dbReference type="InterPro" id="IPR037051">
    <property type="entry name" value="4-carb_acid_sugar_kinase_N_sf"/>
</dbReference>
<dbReference type="GO" id="GO:0016301">
    <property type="term" value="F:kinase activity"/>
    <property type="evidence" value="ECO:0007669"/>
    <property type="project" value="UniProtKB-KW"/>
</dbReference>
<dbReference type="EC" id="2.7.1.217" evidence="10"/>
<dbReference type="InterPro" id="IPR042213">
    <property type="entry name" value="NBD_C_sf"/>
</dbReference>
<keyword evidence="3" id="KW-0547">Nucleotide-binding</keyword>
<comment type="caution">
    <text evidence="15">The sequence shown here is derived from an EMBL/GenBank/DDBJ whole genome shotgun (WGS) entry which is preliminary data.</text>
</comment>
<evidence type="ECO:0000256" key="5">
    <source>
        <dbReference type="ARBA" id="ARBA00022840"/>
    </source>
</evidence>
<keyword evidence="6" id="KW-0119">Carbohydrate metabolism</keyword>
<comment type="catalytic activity">
    <reaction evidence="8">
        <text>3-dehydro-D-erythronate + ATP = 3-dehydro-4-O-phospho-D-erythronate + ADP + H(+)</text>
        <dbReference type="Rhea" id="RHEA:52556"/>
        <dbReference type="ChEBI" id="CHEBI:15378"/>
        <dbReference type="ChEBI" id="CHEBI:30616"/>
        <dbReference type="ChEBI" id="CHEBI:57958"/>
        <dbReference type="ChEBI" id="CHEBI:136593"/>
        <dbReference type="ChEBI" id="CHEBI:456216"/>
        <dbReference type="EC" id="2.7.1.217"/>
    </reaction>
</comment>
<feature type="domain" description="Four-carbon acid sugar kinase N-terminal" evidence="13">
    <location>
        <begin position="2"/>
        <end position="226"/>
    </location>
</feature>
<evidence type="ECO:0000256" key="1">
    <source>
        <dbReference type="ARBA" id="ARBA00005715"/>
    </source>
</evidence>
<dbReference type="AlphaFoldDB" id="A0A1A7NPJ0"/>
<dbReference type="InterPro" id="IPR010737">
    <property type="entry name" value="4-carb_acid_sugar_kinase_N"/>
</dbReference>
<dbReference type="Proteomes" id="UP000243558">
    <property type="component" value="Unassembled WGS sequence"/>
</dbReference>
<dbReference type="NCBIfam" id="NF043035">
    <property type="entry name" value="OxoTetrKin"/>
    <property type="match status" value="1"/>
</dbReference>
<evidence type="ECO:0000256" key="10">
    <source>
        <dbReference type="ARBA" id="ARBA00039095"/>
    </source>
</evidence>
<organism evidence="15 18">
    <name type="scientific">Gallibacterium genomosp. 3</name>
    <dbReference type="NCBI Taxonomy" id="505345"/>
    <lineage>
        <taxon>Bacteria</taxon>
        <taxon>Pseudomonadati</taxon>
        <taxon>Pseudomonadota</taxon>
        <taxon>Gammaproteobacteria</taxon>
        <taxon>Pasteurellales</taxon>
        <taxon>Pasteurellaceae</taxon>
        <taxon>Gallibacterium</taxon>
    </lineage>
</organism>